<evidence type="ECO:0000313" key="11">
    <source>
        <dbReference type="EMBL" id="KAF8692512.1"/>
    </source>
</evidence>
<name>A0A835BAQ6_9POAL</name>
<feature type="active site" evidence="8">
    <location>
        <position position="622"/>
    </location>
</feature>
<feature type="compositionally biased region" description="Pro residues" evidence="10">
    <location>
        <begin position="188"/>
        <end position="201"/>
    </location>
</feature>
<dbReference type="AlphaFoldDB" id="A0A835BAQ6"/>
<feature type="compositionally biased region" description="Pro residues" evidence="10">
    <location>
        <begin position="337"/>
        <end position="346"/>
    </location>
</feature>
<dbReference type="EMBL" id="JACEFO010001939">
    <property type="protein sequence ID" value="KAF8692512.1"/>
    <property type="molecule type" value="Genomic_DNA"/>
</dbReference>
<evidence type="ECO:0000256" key="1">
    <source>
        <dbReference type="ARBA" id="ARBA00004191"/>
    </source>
</evidence>
<keyword evidence="12" id="KW-1185">Reference proteome</keyword>
<dbReference type="FunFam" id="2.160.20.10:FF:000012">
    <property type="entry name" value="Polygalacturonase At1g48100 family"/>
    <property type="match status" value="1"/>
</dbReference>
<accession>A0A835BAQ6</accession>
<dbReference type="Gene3D" id="2.160.20.10">
    <property type="entry name" value="Single-stranded right-handed beta-helix, Pectin lyase-like"/>
    <property type="match status" value="1"/>
</dbReference>
<feature type="compositionally biased region" description="Low complexity" evidence="10">
    <location>
        <begin position="112"/>
        <end position="121"/>
    </location>
</feature>
<dbReference type="GO" id="GO:0071555">
    <property type="term" value="P:cell wall organization"/>
    <property type="evidence" value="ECO:0007669"/>
    <property type="project" value="UniProtKB-KW"/>
</dbReference>
<dbReference type="InterPro" id="IPR011050">
    <property type="entry name" value="Pectin_lyase_fold/virulence"/>
</dbReference>
<organism evidence="11 12">
    <name type="scientific">Digitaria exilis</name>
    <dbReference type="NCBI Taxonomy" id="1010633"/>
    <lineage>
        <taxon>Eukaryota</taxon>
        <taxon>Viridiplantae</taxon>
        <taxon>Streptophyta</taxon>
        <taxon>Embryophyta</taxon>
        <taxon>Tracheophyta</taxon>
        <taxon>Spermatophyta</taxon>
        <taxon>Magnoliopsida</taxon>
        <taxon>Liliopsida</taxon>
        <taxon>Poales</taxon>
        <taxon>Poaceae</taxon>
        <taxon>PACMAD clade</taxon>
        <taxon>Panicoideae</taxon>
        <taxon>Panicodae</taxon>
        <taxon>Paniceae</taxon>
        <taxon>Anthephorinae</taxon>
        <taxon>Digitaria</taxon>
    </lineage>
</organism>
<feature type="compositionally biased region" description="Basic residues" evidence="10">
    <location>
        <begin position="50"/>
        <end position="59"/>
    </location>
</feature>
<reference evidence="11" key="1">
    <citation type="submission" date="2020-07" db="EMBL/GenBank/DDBJ databases">
        <title>Genome sequence and genetic diversity analysis of an under-domesticated orphan crop, white fonio (Digitaria exilis).</title>
        <authorList>
            <person name="Bennetzen J.L."/>
            <person name="Chen S."/>
            <person name="Ma X."/>
            <person name="Wang X."/>
            <person name="Yssel A.E.J."/>
            <person name="Chaluvadi S.R."/>
            <person name="Johnson M."/>
            <person name="Gangashetty P."/>
            <person name="Hamidou F."/>
            <person name="Sanogo M.D."/>
            <person name="Zwaenepoel A."/>
            <person name="Wallace J."/>
            <person name="Van De Peer Y."/>
            <person name="Van Deynze A."/>
        </authorList>
    </citation>
    <scope>NUCLEOTIDE SEQUENCE</scope>
    <source>
        <tissue evidence="11">Leaves</tissue>
    </source>
</reference>
<keyword evidence="4" id="KW-0964">Secreted</keyword>
<feature type="compositionally biased region" description="Pro residues" evidence="10">
    <location>
        <begin position="279"/>
        <end position="331"/>
    </location>
</feature>
<comment type="caution">
    <text evidence="11">The sequence shown here is derived from an EMBL/GenBank/DDBJ whole genome shotgun (WGS) entry which is preliminary data.</text>
</comment>
<evidence type="ECO:0000313" key="12">
    <source>
        <dbReference type="Proteomes" id="UP000636709"/>
    </source>
</evidence>
<feature type="compositionally biased region" description="Pro residues" evidence="10">
    <location>
        <begin position="138"/>
        <end position="148"/>
    </location>
</feature>
<comment type="subcellular location">
    <subcellularLocation>
        <location evidence="1">Secreted</location>
        <location evidence="1">Cell wall</location>
    </subcellularLocation>
</comment>
<dbReference type="Proteomes" id="UP000636709">
    <property type="component" value="Unassembled WGS sequence"/>
</dbReference>
<evidence type="ECO:0000256" key="3">
    <source>
        <dbReference type="ARBA" id="ARBA00022512"/>
    </source>
</evidence>
<feature type="compositionally biased region" description="Low complexity" evidence="10">
    <location>
        <begin position="167"/>
        <end position="180"/>
    </location>
</feature>
<dbReference type="SUPFAM" id="SSF51126">
    <property type="entry name" value="Pectin lyase-like"/>
    <property type="match status" value="1"/>
</dbReference>
<evidence type="ECO:0000256" key="7">
    <source>
        <dbReference type="ARBA" id="ARBA00023316"/>
    </source>
</evidence>
<evidence type="ECO:0000256" key="10">
    <source>
        <dbReference type="SAM" id="MobiDB-lite"/>
    </source>
</evidence>
<dbReference type="OrthoDB" id="187139at2759"/>
<protein>
    <recommendedName>
        <fullName evidence="13">Polygalacturonase</fullName>
    </recommendedName>
</protein>
<keyword evidence="6 9" id="KW-0326">Glycosidase</keyword>
<dbReference type="InterPro" id="IPR012334">
    <property type="entry name" value="Pectin_lyas_fold"/>
</dbReference>
<dbReference type="GO" id="GO:0005975">
    <property type="term" value="P:carbohydrate metabolic process"/>
    <property type="evidence" value="ECO:0007669"/>
    <property type="project" value="InterPro"/>
</dbReference>
<keyword evidence="7" id="KW-0961">Cell wall biogenesis/degradation</keyword>
<keyword evidence="5 9" id="KW-0378">Hydrolase</keyword>
<evidence type="ECO:0000256" key="6">
    <source>
        <dbReference type="ARBA" id="ARBA00023295"/>
    </source>
</evidence>
<dbReference type="Pfam" id="PF00295">
    <property type="entry name" value="Glyco_hydro_28"/>
    <property type="match status" value="2"/>
</dbReference>
<feature type="region of interest" description="Disordered" evidence="10">
    <location>
        <begin position="50"/>
        <end position="352"/>
    </location>
</feature>
<gene>
    <name evidence="11" type="ORF">HU200_039612</name>
</gene>
<evidence type="ECO:0000256" key="8">
    <source>
        <dbReference type="PROSITE-ProRule" id="PRU10052"/>
    </source>
</evidence>
<evidence type="ECO:0008006" key="13">
    <source>
        <dbReference type="Google" id="ProtNLM"/>
    </source>
</evidence>
<feature type="compositionally biased region" description="Pro residues" evidence="10">
    <location>
        <begin position="263"/>
        <end position="272"/>
    </location>
</feature>
<dbReference type="SMART" id="SM00710">
    <property type="entry name" value="PbH1"/>
    <property type="match status" value="6"/>
</dbReference>
<evidence type="ECO:0000256" key="4">
    <source>
        <dbReference type="ARBA" id="ARBA00022525"/>
    </source>
</evidence>
<dbReference type="PANTHER" id="PTHR31375">
    <property type="match status" value="1"/>
</dbReference>
<dbReference type="InterPro" id="IPR000743">
    <property type="entry name" value="Glyco_hydro_28"/>
</dbReference>
<feature type="compositionally biased region" description="Pro residues" evidence="10">
    <location>
        <begin position="209"/>
        <end position="219"/>
    </location>
</feature>
<evidence type="ECO:0000256" key="9">
    <source>
        <dbReference type="RuleBase" id="RU361169"/>
    </source>
</evidence>
<sequence>MPSSLMRPQQLARRPVPLVMTVVISMALLSVLCLDVAADASKAWHYHRRPRRHHRHHRADHISLPPAAALSPDDVDGDDSPAEPPDAAGDAPVPAPRPRRHKPCAPAPPSATAPVAFSSAKPPSPSPAKAPTRSLAKPPSPSPRPIIEPPSHAKMPPLPPAKPPTFSLAKSPSPASAKAPSHPHAKPPARPPSLSPSPRKAPAPTFSPSKPPQLSPSPSPHAKAKPTPCTPAKSPQPHPPRLSPVMLMPPMSPPARSPRSSPASPPAHPPAMPSITAPAQPPVPSTAKPPPLVAPAKPPSPSPAQQPRPSPANNPPPPAAATVPAKPPALPPAISKPIPPPPPPPFDKNSSSACSDVFDVRAFGASGKNASANDTRAFRAAWKAACSSSCCDTATLLVPSDGVFTITSTIFAGPCKSSLTFQIDGVLMPPDGPASWPATDSRKQWIVFYKADGMTLAGKGTIEGNGEEWWDLPCKPHRVPLLCQLVDHGVCLEQQLASMCDSPTLVSVFRAPTDRRCPGHATALHNDVTVRGLRIENSPQFHLKFDACARVHVDGLFVSSPAFSPNTDGVHVENTTDVQILNSRIYNGTLMNISVTAGDDCVSIGAGCSNVHIENITCGHGHGISIGSLGVHNTRACVSNVTVRNARITDSDNGLRIKTWQGGAGAVSGVEFAGVQLQNVRSCIVIDQYYCLLGNGCANQSSAVRVAGVAFRDVRGTYNPRSGGGGAPIRLACSDAVPCTGITMSGVELRPVVGGGGDGGVGAWPAEPYCWNAYGVVETLTVPPVYCLQGGRPDSLQDRLTDLWMRMTPAQ</sequence>
<evidence type="ECO:0000256" key="5">
    <source>
        <dbReference type="ARBA" id="ARBA00022801"/>
    </source>
</evidence>
<keyword evidence="3" id="KW-0134">Cell wall</keyword>
<dbReference type="PROSITE" id="PS00502">
    <property type="entry name" value="POLYGALACTURONASE"/>
    <property type="match status" value="1"/>
</dbReference>
<dbReference type="InterPro" id="IPR006626">
    <property type="entry name" value="PbH1"/>
</dbReference>
<evidence type="ECO:0000256" key="2">
    <source>
        <dbReference type="ARBA" id="ARBA00008834"/>
    </source>
</evidence>
<comment type="similarity">
    <text evidence="2 9">Belongs to the glycosyl hydrolase 28 family.</text>
</comment>
<dbReference type="GO" id="GO:0004650">
    <property type="term" value="F:polygalacturonase activity"/>
    <property type="evidence" value="ECO:0007669"/>
    <property type="project" value="InterPro"/>
</dbReference>
<proteinExistence type="inferred from homology"/>